<dbReference type="Proteomes" id="UP000187203">
    <property type="component" value="Unassembled WGS sequence"/>
</dbReference>
<feature type="region of interest" description="Disordered" evidence="1">
    <location>
        <begin position="36"/>
        <end position="59"/>
    </location>
</feature>
<keyword evidence="3" id="KW-1185">Reference proteome</keyword>
<evidence type="ECO:0000313" key="3">
    <source>
        <dbReference type="Proteomes" id="UP000187203"/>
    </source>
</evidence>
<name>A0A1R3ING3_9ROSI</name>
<sequence length="59" mass="6062">MGGIRTRGGRVILQDKQLPAGEATKKELSTVVFIRSSSDSGADSDGSCCVSPEYGGTGK</sequence>
<protein>
    <submittedName>
        <fullName evidence="2">Uncharacterized protein</fullName>
    </submittedName>
</protein>
<evidence type="ECO:0000256" key="1">
    <source>
        <dbReference type="SAM" id="MobiDB-lite"/>
    </source>
</evidence>
<evidence type="ECO:0000313" key="2">
    <source>
        <dbReference type="EMBL" id="OMO84118.1"/>
    </source>
</evidence>
<organism evidence="2 3">
    <name type="scientific">Corchorus olitorius</name>
    <dbReference type="NCBI Taxonomy" id="93759"/>
    <lineage>
        <taxon>Eukaryota</taxon>
        <taxon>Viridiplantae</taxon>
        <taxon>Streptophyta</taxon>
        <taxon>Embryophyta</taxon>
        <taxon>Tracheophyta</taxon>
        <taxon>Spermatophyta</taxon>
        <taxon>Magnoliopsida</taxon>
        <taxon>eudicotyledons</taxon>
        <taxon>Gunneridae</taxon>
        <taxon>Pentapetalae</taxon>
        <taxon>rosids</taxon>
        <taxon>malvids</taxon>
        <taxon>Malvales</taxon>
        <taxon>Malvaceae</taxon>
        <taxon>Grewioideae</taxon>
        <taxon>Apeibeae</taxon>
        <taxon>Corchorus</taxon>
    </lineage>
</organism>
<reference evidence="3" key="1">
    <citation type="submission" date="2013-09" db="EMBL/GenBank/DDBJ databases">
        <title>Corchorus olitorius genome sequencing.</title>
        <authorList>
            <person name="Alam M."/>
            <person name="Haque M.S."/>
            <person name="Islam M.S."/>
            <person name="Emdad E.M."/>
            <person name="Islam M.M."/>
            <person name="Ahmed B."/>
            <person name="Halim A."/>
            <person name="Hossen Q.M.M."/>
            <person name="Hossain M.Z."/>
            <person name="Ahmed R."/>
            <person name="Khan M.M."/>
            <person name="Islam R."/>
            <person name="Rashid M.M."/>
            <person name="Khan S.A."/>
            <person name="Rahman M.S."/>
            <person name="Alam M."/>
            <person name="Yahiya A.S."/>
            <person name="Khan M.S."/>
            <person name="Azam M.S."/>
            <person name="Haque T."/>
            <person name="Lashkar M.Z.H."/>
            <person name="Akhand A.I."/>
            <person name="Morshed G."/>
            <person name="Roy S."/>
            <person name="Uddin K.S."/>
            <person name="Rabeya T."/>
            <person name="Hossain A.S."/>
            <person name="Chowdhury A."/>
            <person name="Snigdha A.R."/>
            <person name="Mortoza M.S."/>
            <person name="Matin S.A."/>
            <person name="Hoque S.M.E."/>
            <person name="Islam M.K."/>
            <person name="Roy D.K."/>
            <person name="Haider R."/>
            <person name="Moosa M.M."/>
            <person name="Elias S.M."/>
            <person name="Hasan A.M."/>
            <person name="Jahan S."/>
            <person name="Shafiuddin M."/>
            <person name="Mahmood N."/>
            <person name="Shommy N.S."/>
        </authorList>
    </citation>
    <scope>NUCLEOTIDE SEQUENCE [LARGE SCALE GENOMIC DNA]</scope>
    <source>
        <strain evidence="3">cv. O-4</strain>
    </source>
</reference>
<gene>
    <name evidence="2" type="ORF">COLO4_22222</name>
</gene>
<feature type="compositionally biased region" description="Low complexity" evidence="1">
    <location>
        <begin position="36"/>
        <end position="47"/>
    </location>
</feature>
<proteinExistence type="predicted"/>
<accession>A0A1R3ING3</accession>
<dbReference type="AlphaFoldDB" id="A0A1R3ING3"/>
<dbReference type="EMBL" id="AWUE01017884">
    <property type="protein sequence ID" value="OMO84118.1"/>
    <property type="molecule type" value="Genomic_DNA"/>
</dbReference>
<comment type="caution">
    <text evidence="2">The sequence shown here is derived from an EMBL/GenBank/DDBJ whole genome shotgun (WGS) entry which is preliminary data.</text>
</comment>